<dbReference type="Proteomes" id="UP000076584">
    <property type="component" value="Unassembled WGS sequence"/>
</dbReference>
<evidence type="ECO:0000313" key="1">
    <source>
        <dbReference type="EMBL" id="KZL63311.1"/>
    </source>
</evidence>
<organism evidence="1 2">
    <name type="scientific">Colletotrichum incanum</name>
    <name type="common">Soybean anthracnose fungus</name>
    <dbReference type="NCBI Taxonomy" id="1573173"/>
    <lineage>
        <taxon>Eukaryota</taxon>
        <taxon>Fungi</taxon>
        <taxon>Dikarya</taxon>
        <taxon>Ascomycota</taxon>
        <taxon>Pezizomycotina</taxon>
        <taxon>Sordariomycetes</taxon>
        <taxon>Hypocreomycetidae</taxon>
        <taxon>Glomerellales</taxon>
        <taxon>Glomerellaceae</taxon>
        <taxon>Colletotrichum</taxon>
        <taxon>Colletotrichum spaethianum species complex</taxon>
    </lineage>
</organism>
<accession>A0A166LB61</accession>
<protein>
    <submittedName>
        <fullName evidence="1">Uncharacterized protein</fullName>
    </submittedName>
</protein>
<keyword evidence="2" id="KW-1185">Reference proteome</keyword>
<comment type="caution">
    <text evidence="1">The sequence shown here is derived from an EMBL/GenBank/DDBJ whole genome shotgun (WGS) entry which is preliminary data.</text>
</comment>
<reference evidence="1 2" key="1">
    <citation type="submission" date="2015-06" db="EMBL/GenBank/DDBJ databases">
        <title>Survival trade-offs in plant roots during colonization by closely related pathogenic and mutualistic fungi.</title>
        <authorList>
            <person name="Hacquard S."/>
            <person name="Kracher B."/>
            <person name="Hiruma K."/>
            <person name="Weinman A."/>
            <person name="Muench P."/>
            <person name="Garrido Oter R."/>
            <person name="Ver Loren van Themaat E."/>
            <person name="Dallerey J.-F."/>
            <person name="Damm U."/>
            <person name="Henrissat B."/>
            <person name="Lespinet O."/>
            <person name="Thon M."/>
            <person name="Kemen E."/>
            <person name="McHardy A.C."/>
            <person name="Schulze-Lefert P."/>
            <person name="O'Connell R.J."/>
        </authorList>
    </citation>
    <scope>NUCLEOTIDE SEQUENCE [LARGE SCALE GENOMIC DNA]</scope>
    <source>
        <strain evidence="1 2">MAFF 238704</strain>
    </source>
</reference>
<name>A0A166LB61_COLIC</name>
<feature type="non-terminal residue" evidence="1">
    <location>
        <position position="1"/>
    </location>
</feature>
<feature type="non-terminal residue" evidence="1">
    <location>
        <position position="189"/>
    </location>
</feature>
<dbReference type="AlphaFoldDB" id="A0A166LB61"/>
<gene>
    <name evidence="1" type="ORF">CI238_10390</name>
</gene>
<evidence type="ECO:0000313" key="2">
    <source>
        <dbReference type="Proteomes" id="UP000076584"/>
    </source>
</evidence>
<proteinExistence type="predicted"/>
<sequence length="189" mass="19613">LHDSLALLDDVAVDRDALADLLLAKDLASLALGEHAALGLEGGDLVLGGSLGRQPLLLGAAQAREQVLVLGDELAGGGDLALALALHALLVEDALAAGPNLGHTLHSLERLGDKVAVVPHRDVAPRAELEGAVDRHLLVRRGAVRLCPLELAGVTLHLELLVWRLASVRLFQSVGEGIEDVRSCGTCCG</sequence>
<dbReference type="EMBL" id="LFIW01002823">
    <property type="protein sequence ID" value="KZL63311.1"/>
    <property type="molecule type" value="Genomic_DNA"/>
</dbReference>